<reference evidence="1" key="1">
    <citation type="submission" date="2013-04" db="UniProtKB">
        <authorList>
            <consortium name="EnsemblPlants"/>
        </authorList>
    </citation>
    <scope>IDENTIFICATION</scope>
</reference>
<evidence type="ECO:0000313" key="2">
    <source>
        <dbReference type="Proteomes" id="UP000006038"/>
    </source>
</evidence>
<evidence type="ECO:0000313" key="1">
    <source>
        <dbReference type="EnsemblPlants" id="OB02G35330.1"/>
    </source>
</evidence>
<organism evidence="1">
    <name type="scientific">Oryza brachyantha</name>
    <name type="common">malo sina</name>
    <dbReference type="NCBI Taxonomy" id="4533"/>
    <lineage>
        <taxon>Eukaryota</taxon>
        <taxon>Viridiplantae</taxon>
        <taxon>Streptophyta</taxon>
        <taxon>Embryophyta</taxon>
        <taxon>Tracheophyta</taxon>
        <taxon>Spermatophyta</taxon>
        <taxon>Magnoliopsida</taxon>
        <taxon>Liliopsida</taxon>
        <taxon>Poales</taxon>
        <taxon>Poaceae</taxon>
        <taxon>BOP clade</taxon>
        <taxon>Oryzoideae</taxon>
        <taxon>Oryzeae</taxon>
        <taxon>Oryzinae</taxon>
        <taxon>Oryza</taxon>
    </lineage>
</organism>
<name>J3LFW6_ORYBR</name>
<dbReference type="AlphaFoldDB" id="J3LFW6"/>
<dbReference type="Proteomes" id="UP000006038">
    <property type="component" value="Unassembled WGS sequence"/>
</dbReference>
<protein>
    <submittedName>
        <fullName evidence="1">Uncharacterized protein</fullName>
    </submittedName>
</protein>
<dbReference type="HOGENOM" id="CLU_2376202_0_0_1"/>
<dbReference type="EnsemblPlants" id="OB02G35330.1">
    <property type="protein sequence ID" value="OB02G35330.1"/>
    <property type="gene ID" value="OB02G35330"/>
</dbReference>
<proteinExistence type="predicted"/>
<accession>J3LFW6</accession>
<sequence length="95" mass="10393">MHRAESSASARHRHFSAASACYCRFTVASASTDDAAQSPSPLPPPTPLSWPLHCFVKDLKPSRNSKETINGCVPKTKQLNEPTARWASHEVTTMT</sequence>
<keyword evidence="2" id="KW-1185">Reference proteome</keyword>
<dbReference type="Gramene" id="OB02G35330.1">
    <property type="protein sequence ID" value="OB02G35330.1"/>
    <property type="gene ID" value="OB02G35330"/>
</dbReference>